<dbReference type="InterPro" id="IPR005844">
    <property type="entry name" value="A-D-PHexomutase_a/b/a-I"/>
</dbReference>
<dbReference type="GO" id="GO:0000287">
    <property type="term" value="F:magnesium ion binding"/>
    <property type="evidence" value="ECO:0007669"/>
    <property type="project" value="InterPro"/>
</dbReference>
<dbReference type="Gene3D" id="3.30.310.50">
    <property type="entry name" value="Alpha-D-phosphohexomutase, C-terminal domain"/>
    <property type="match status" value="1"/>
</dbReference>
<dbReference type="Gene3D" id="3.40.120.10">
    <property type="entry name" value="Alpha-D-Glucose-1,6-Bisphosphate, subunit A, domain 3"/>
    <property type="match status" value="3"/>
</dbReference>
<evidence type="ECO:0000259" key="9">
    <source>
        <dbReference type="Pfam" id="PF02878"/>
    </source>
</evidence>
<evidence type="ECO:0000256" key="4">
    <source>
        <dbReference type="ARBA" id="ARBA00022723"/>
    </source>
</evidence>
<feature type="domain" description="Alpha-D-phosphohexomutase C-terminal" evidence="8">
    <location>
        <begin position="490"/>
        <end position="534"/>
    </location>
</feature>
<dbReference type="PATRIC" id="fig|1671680.3.peg.1949"/>
<evidence type="ECO:0000256" key="3">
    <source>
        <dbReference type="ARBA" id="ARBA00022553"/>
    </source>
</evidence>
<evidence type="ECO:0000256" key="1">
    <source>
        <dbReference type="ARBA" id="ARBA00001946"/>
    </source>
</evidence>
<evidence type="ECO:0000256" key="7">
    <source>
        <dbReference type="RuleBase" id="RU004326"/>
    </source>
</evidence>
<keyword evidence="3" id="KW-0597">Phosphoprotein</keyword>
<dbReference type="InterPro" id="IPR016055">
    <property type="entry name" value="A-D-PHexomutase_a/b/a-I/II/III"/>
</dbReference>
<dbReference type="PANTHER" id="PTHR45745:SF1">
    <property type="entry name" value="PHOSPHOGLUCOMUTASE 2B-RELATED"/>
    <property type="match status" value="1"/>
</dbReference>
<evidence type="ECO:0000259" key="10">
    <source>
        <dbReference type="Pfam" id="PF02879"/>
    </source>
</evidence>
<dbReference type="NCBIfam" id="TIGR01132">
    <property type="entry name" value="pgm"/>
    <property type="match status" value="1"/>
</dbReference>
<dbReference type="InterPro" id="IPR016066">
    <property type="entry name" value="A-D-PHexomutase_CS"/>
</dbReference>
<dbReference type="GO" id="GO:0008973">
    <property type="term" value="F:phosphopentomutase activity"/>
    <property type="evidence" value="ECO:0007669"/>
    <property type="project" value="TreeGrafter"/>
</dbReference>
<keyword evidence="5 7" id="KW-0460">Magnesium</keyword>
<evidence type="ECO:0000256" key="5">
    <source>
        <dbReference type="ARBA" id="ARBA00022842"/>
    </source>
</evidence>
<name>A0A162GQ69_9MICO</name>
<dbReference type="Pfam" id="PF00408">
    <property type="entry name" value="PGM_PMM_IV"/>
    <property type="match status" value="1"/>
</dbReference>
<organism evidence="12 13">
    <name type="scientific">Rathayibacter tanaceti</name>
    <dbReference type="NCBI Taxonomy" id="1671680"/>
    <lineage>
        <taxon>Bacteria</taxon>
        <taxon>Bacillati</taxon>
        <taxon>Actinomycetota</taxon>
        <taxon>Actinomycetes</taxon>
        <taxon>Micrococcales</taxon>
        <taxon>Microbacteriaceae</taxon>
        <taxon>Rathayibacter</taxon>
    </lineage>
</organism>
<dbReference type="InterPro" id="IPR005846">
    <property type="entry name" value="A-D-PHexomutase_a/b/a-III"/>
</dbReference>
<dbReference type="Proteomes" id="UP000076717">
    <property type="component" value="Unassembled WGS sequence"/>
</dbReference>
<keyword evidence="4 7" id="KW-0479">Metal-binding</keyword>
<evidence type="ECO:0000313" key="12">
    <source>
        <dbReference type="EMBL" id="KZX21048.1"/>
    </source>
</evidence>
<evidence type="ECO:0000259" key="8">
    <source>
        <dbReference type="Pfam" id="PF00408"/>
    </source>
</evidence>
<dbReference type="Pfam" id="PF02880">
    <property type="entry name" value="PGM_PMM_III"/>
    <property type="match status" value="1"/>
</dbReference>
<sequence>MEGMTDRAGKPAQASDLIDVEALVRAYYENKPDVSDPAQKVVFGTSGHRGSAFDTAFNEDHIAAVTQAIVEYRAEQGITGPLFIGADTHGLSRPALTTALEVLVGNGVRVLVDEFDDYVPTPALSHAILRYNTDAAHADRADGIVVTPSHNPPRDGGFKYNPPHGGPADSDATTWIADRANELIADGNRGVRAAEPSAVETYDYRTHYVADLKNIIDIDAIRKAGVHIGADPLGGASVHYWQLIAEMYELDLTVVNSEVDPAWGFMTLDWDGKIRMDPSSPSAMASVVARAGDFDILTGNDADADRHGIVTPDGGLMNPNHYLAVAIDYLYRHRTGWREDAAIGKTLVSSSIIDRVAQSLGRRLWEVPVGFKWFVPGLVDGSVGFGGEESAGASFLRFDGTVWTTDKDGILLALLASEIVAVTGKSPSALYRELTERFGDPVYERVDAVATKAQKAALGRLDGGAITATTLAGSEITATLSKAPGNGAAVGGVKVVTEDAWFAARPSGTEDVYKIYAESFRGLDHLHEVQAEARTIVDAALNPSRHRPD</sequence>
<dbReference type="Pfam" id="PF02879">
    <property type="entry name" value="PGM_PMM_II"/>
    <property type="match status" value="1"/>
</dbReference>
<dbReference type="SUPFAM" id="SSF55957">
    <property type="entry name" value="Phosphoglucomutase, C-terminal domain"/>
    <property type="match status" value="1"/>
</dbReference>
<feature type="domain" description="Alpha-D-phosphohexomutase alpha/beta/alpha" evidence="9">
    <location>
        <begin position="41"/>
        <end position="182"/>
    </location>
</feature>
<reference evidence="12 13" key="1">
    <citation type="submission" date="2015-08" db="EMBL/GenBank/DDBJ databases">
        <title>Draft Genome Sequence of Rathayibacter sp. Strain VKM Ac-2596 Isolated from Leaf Gall Induced by Plant-Parasitic Nematodes.</title>
        <authorList>
            <person name="Vasilenko O.V."/>
            <person name="Starodumova I.P."/>
            <person name="Tarlachkov S.V."/>
            <person name="Dorofeeva L.V."/>
            <person name="Evtushenko L.I."/>
        </authorList>
    </citation>
    <scope>NUCLEOTIDE SEQUENCE [LARGE SCALE GENOMIC DNA]</scope>
    <source>
        <strain evidence="12 13">VKM Ac-2596</strain>
    </source>
</reference>
<accession>A0A162GQ69</accession>
<dbReference type="GO" id="GO:0004614">
    <property type="term" value="F:phosphoglucomutase activity"/>
    <property type="evidence" value="ECO:0007669"/>
    <property type="project" value="UniProtKB-EC"/>
</dbReference>
<dbReference type="CDD" id="cd05801">
    <property type="entry name" value="PGM_like3"/>
    <property type="match status" value="1"/>
</dbReference>
<dbReference type="InterPro" id="IPR005845">
    <property type="entry name" value="A-D-PHexomutase_a/b/a-II"/>
</dbReference>
<comment type="caution">
    <text evidence="12">The sequence shown here is derived from an EMBL/GenBank/DDBJ whole genome shotgun (WGS) entry which is preliminary data.</text>
</comment>
<keyword evidence="6 12" id="KW-0413">Isomerase</keyword>
<dbReference type="SUPFAM" id="SSF53738">
    <property type="entry name" value="Phosphoglucomutase, first 3 domains"/>
    <property type="match status" value="3"/>
</dbReference>
<dbReference type="Pfam" id="PF02878">
    <property type="entry name" value="PGM_PMM_I"/>
    <property type="match status" value="1"/>
</dbReference>
<evidence type="ECO:0000313" key="13">
    <source>
        <dbReference type="Proteomes" id="UP000076717"/>
    </source>
</evidence>
<dbReference type="PANTHER" id="PTHR45745">
    <property type="entry name" value="PHOSPHOMANNOMUTASE 45A"/>
    <property type="match status" value="1"/>
</dbReference>
<gene>
    <name evidence="12" type="primary">pgm</name>
    <name evidence="12" type="ORF">ACH61_01832</name>
</gene>
<protein>
    <submittedName>
        <fullName evidence="12">Phosphoglucomutase</fullName>
        <ecNumber evidence="12">5.4.2.2</ecNumber>
    </submittedName>
</protein>
<comment type="similarity">
    <text evidence="2 7">Belongs to the phosphohexose mutase family.</text>
</comment>
<dbReference type="InterPro" id="IPR005852">
    <property type="entry name" value="PGM_a-D-Glc-sp"/>
</dbReference>
<proteinExistence type="inferred from homology"/>
<evidence type="ECO:0000259" key="11">
    <source>
        <dbReference type="Pfam" id="PF02880"/>
    </source>
</evidence>
<dbReference type="AlphaFoldDB" id="A0A162GQ69"/>
<dbReference type="GO" id="GO:0006166">
    <property type="term" value="P:purine ribonucleoside salvage"/>
    <property type="evidence" value="ECO:0007669"/>
    <property type="project" value="TreeGrafter"/>
</dbReference>
<evidence type="ECO:0000256" key="2">
    <source>
        <dbReference type="ARBA" id="ARBA00010231"/>
    </source>
</evidence>
<feature type="domain" description="Alpha-D-phosphohexomutase alpha/beta/alpha" evidence="10">
    <location>
        <begin position="207"/>
        <end position="314"/>
    </location>
</feature>
<dbReference type="InterPro" id="IPR005843">
    <property type="entry name" value="A-D-PHexomutase_C"/>
</dbReference>
<dbReference type="EC" id="5.4.2.2" evidence="12"/>
<keyword evidence="13" id="KW-1185">Reference proteome</keyword>
<dbReference type="EMBL" id="LIIN01000057">
    <property type="protein sequence ID" value="KZX21048.1"/>
    <property type="molecule type" value="Genomic_DNA"/>
</dbReference>
<dbReference type="InterPro" id="IPR036900">
    <property type="entry name" value="A-D-PHexomutase_C_sf"/>
</dbReference>
<evidence type="ECO:0000256" key="6">
    <source>
        <dbReference type="ARBA" id="ARBA00023235"/>
    </source>
</evidence>
<feature type="domain" description="Alpha-D-phosphohexomutase alpha/beta/alpha" evidence="11">
    <location>
        <begin position="318"/>
        <end position="438"/>
    </location>
</feature>
<dbReference type="PROSITE" id="PS00710">
    <property type="entry name" value="PGM_PMM"/>
    <property type="match status" value="1"/>
</dbReference>
<comment type="cofactor">
    <cofactor evidence="1">
        <name>Mg(2+)</name>
        <dbReference type="ChEBI" id="CHEBI:18420"/>
    </cofactor>
</comment>
<dbReference type="GO" id="GO:0005975">
    <property type="term" value="P:carbohydrate metabolic process"/>
    <property type="evidence" value="ECO:0007669"/>
    <property type="project" value="InterPro"/>
</dbReference>